<dbReference type="Pfam" id="PF03779">
    <property type="entry name" value="SPW"/>
    <property type="match status" value="1"/>
</dbReference>
<evidence type="ECO:0000256" key="1">
    <source>
        <dbReference type="SAM" id="Phobius"/>
    </source>
</evidence>
<keyword evidence="1" id="KW-0812">Transmembrane</keyword>
<dbReference type="OrthoDB" id="32521at2"/>
<organism evidence="3 4">
    <name type="scientific">Mycolicibacter sinensis (strain JDM601)</name>
    <name type="common">Mycobacterium sinense</name>
    <dbReference type="NCBI Taxonomy" id="875328"/>
    <lineage>
        <taxon>Bacteria</taxon>
        <taxon>Bacillati</taxon>
        <taxon>Actinomycetota</taxon>
        <taxon>Actinomycetes</taxon>
        <taxon>Mycobacteriales</taxon>
        <taxon>Mycobacteriaceae</taxon>
        <taxon>Mycolicibacter</taxon>
    </lineage>
</organism>
<sequence>MNKIRWMDWTNLALGLYLLCVPLFTANSGNGSTIWVAEVGGATILLLAIWALAAPSQSTAEWAQSIVGVCVLVSPFAFSYAELSGAAWNAYTVGAAVAALALTGLPAVKRNRSSARTPERVRS</sequence>
<keyword evidence="1" id="KW-1133">Transmembrane helix</keyword>
<dbReference type="EMBL" id="LZKG01000054">
    <property type="protein sequence ID" value="OBI31762.1"/>
    <property type="molecule type" value="Genomic_DNA"/>
</dbReference>
<gene>
    <name evidence="3" type="ORF">A5710_16820</name>
</gene>
<feature type="transmembrane region" description="Helical" evidence="1">
    <location>
        <begin position="35"/>
        <end position="55"/>
    </location>
</feature>
<feature type="domain" description="SPW repeat-containing integral membrane" evidence="2">
    <location>
        <begin position="6"/>
        <end position="102"/>
    </location>
</feature>
<evidence type="ECO:0000313" key="3">
    <source>
        <dbReference type="EMBL" id="OBI31762.1"/>
    </source>
</evidence>
<protein>
    <recommendedName>
        <fullName evidence="2">SPW repeat-containing integral membrane domain-containing protein</fullName>
    </recommendedName>
</protein>
<dbReference type="RefSeq" id="WP_064923297.1">
    <property type="nucleotide sequence ID" value="NZ_LZJK01000130.1"/>
</dbReference>
<keyword evidence="1" id="KW-0472">Membrane</keyword>
<evidence type="ECO:0000259" key="2">
    <source>
        <dbReference type="Pfam" id="PF03779"/>
    </source>
</evidence>
<dbReference type="AlphaFoldDB" id="A0A1A2Y374"/>
<feature type="transmembrane region" description="Helical" evidence="1">
    <location>
        <begin position="62"/>
        <end position="81"/>
    </location>
</feature>
<comment type="caution">
    <text evidence="3">The sequence shown here is derived from an EMBL/GenBank/DDBJ whole genome shotgun (WGS) entry which is preliminary data.</text>
</comment>
<dbReference type="InterPro" id="IPR005530">
    <property type="entry name" value="SPW"/>
</dbReference>
<proteinExistence type="predicted"/>
<evidence type="ECO:0000313" key="4">
    <source>
        <dbReference type="Proteomes" id="UP000093943"/>
    </source>
</evidence>
<accession>A0A1A2Y374</accession>
<name>A0A1A2Y374_MYCSD</name>
<feature type="transmembrane region" description="Helical" evidence="1">
    <location>
        <begin position="87"/>
        <end position="108"/>
    </location>
</feature>
<reference evidence="4" key="1">
    <citation type="submission" date="2016-06" db="EMBL/GenBank/DDBJ databases">
        <authorList>
            <person name="Sutton G."/>
            <person name="Brinkac L."/>
            <person name="Sanka R."/>
            <person name="Adams M."/>
            <person name="Lau E."/>
            <person name="Sam S."/>
            <person name="Sreng N."/>
            <person name="Him V."/>
            <person name="Kerleguer A."/>
            <person name="Cheng S."/>
        </authorList>
    </citation>
    <scope>NUCLEOTIDE SEQUENCE [LARGE SCALE GENOMIC DNA]</scope>
    <source>
        <strain evidence="4">E1876</strain>
    </source>
</reference>
<dbReference type="Proteomes" id="UP000093943">
    <property type="component" value="Unassembled WGS sequence"/>
</dbReference>